<dbReference type="AlphaFoldDB" id="A0A6A5V614"/>
<keyword evidence="2" id="KW-1185">Reference proteome</keyword>
<evidence type="ECO:0000313" key="2">
    <source>
        <dbReference type="Proteomes" id="UP000800036"/>
    </source>
</evidence>
<organism evidence="1 2">
    <name type="scientific">Bimuria novae-zelandiae CBS 107.79</name>
    <dbReference type="NCBI Taxonomy" id="1447943"/>
    <lineage>
        <taxon>Eukaryota</taxon>
        <taxon>Fungi</taxon>
        <taxon>Dikarya</taxon>
        <taxon>Ascomycota</taxon>
        <taxon>Pezizomycotina</taxon>
        <taxon>Dothideomycetes</taxon>
        <taxon>Pleosporomycetidae</taxon>
        <taxon>Pleosporales</taxon>
        <taxon>Massarineae</taxon>
        <taxon>Didymosphaeriaceae</taxon>
        <taxon>Bimuria</taxon>
    </lineage>
</organism>
<dbReference type="Proteomes" id="UP000800036">
    <property type="component" value="Unassembled WGS sequence"/>
</dbReference>
<sequence>MAPPPVGTQFYQFQTKSATAAVSNQWLALKTGSTSYTLAPTQAAATKFFLNKYASTGTYAVHNSDDTRQVALQGPNGVLLSLVDATNPRGDTIPGGMLMEWATFTTEGDVLGVRDGSTLTNRTWVAVKGSETDYGVALYDGASTTTASITPVTINLVKV</sequence>
<proteinExistence type="predicted"/>
<reference evidence="1" key="1">
    <citation type="journal article" date="2020" name="Stud. Mycol.">
        <title>101 Dothideomycetes genomes: a test case for predicting lifestyles and emergence of pathogens.</title>
        <authorList>
            <person name="Haridas S."/>
            <person name="Albert R."/>
            <person name="Binder M."/>
            <person name="Bloem J."/>
            <person name="Labutti K."/>
            <person name="Salamov A."/>
            <person name="Andreopoulos B."/>
            <person name="Baker S."/>
            <person name="Barry K."/>
            <person name="Bills G."/>
            <person name="Bluhm B."/>
            <person name="Cannon C."/>
            <person name="Castanera R."/>
            <person name="Culley D."/>
            <person name="Daum C."/>
            <person name="Ezra D."/>
            <person name="Gonzalez J."/>
            <person name="Henrissat B."/>
            <person name="Kuo A."/>
            <person name="Liang C."/>
            <person name="Lipzen A."/>
            <person name="Lutzoni F."/>
            <person name="Magnuson J."/>
            <person name="Mondo S."/>
            <person name="Nolan M."/>
            <person name="Ohm R."/>
            <person name="Pangilinan J."/>
            <person name="Park H.-J."/>
            <person name="Ramirez L."/>
            <person name="Alfaro M."/>
            <person name="Sun H."/>
            <person name="Tritt A."/>
            <person name="Yoshinaga Y."/>
            <person name="Zwiers L.-H."/>
            <person name="Turgeon B."/>
            <person name="Goodwin S."/>
            <person name="Spatafora J."/>
            <person name="Crous P."/>
            <person name="Grigoriev I."/>
        </authorList>
    </citation>
    <scope>NUCLEOTIDE SEQUENCE</scope>
    <source>
        <strain evidence="1">CBS 107.79</strain>
    </source>
</reference>
<gene>
    <name evidence="1" type="ORF">BU23DRAFT_510139</name>
</gene>
<protein>
    <submittedName>
        <fullName evidence="1">Uncharacterized protein</fullName>
    </submittedName>
</protein>
<dbReference type="EMBL" id="ML976693">
    <property type="protein sequence ID" value="KAF1971472.1"/>
    <property type="molecule type" value="Genomic_DNA"/>
</dbReference>
<name>A0A6A5V614_9PLEO</name>
<dbReference type="OrthoDB" id="5199481at2759"/>
<evidence type="ECO:0000313" key="1">
    <source>
        <dbReference type="EMBL" id="KAF1971472.1"/>
    </source>
</evidence>
<accession>A0A6A5V614</accession>